<keyword evidence="3" id="KW-1185">Reference proteome</keyword>
<sequence>MSAVSIYYLSMTSPNQLVEKVEAKGLSVIEAEIDEYRLNKYLYQLVGEQWQWQDKQHQSDDAWKAYVESPALKTWVAYYRGTIAGYFELKSDGEGCTEIAYFGLAPAFIGRGYGGYLLSQAIKQAWAIEGTTRIEVNTCSLDHEAALKNYIARGFQLVREEVSGS</sequence>
<evidence type="ECO:0000313" key="2">
    <source>
        <dbReference type="EMBL" id="ROS05494.1"/>
    </source>
</evidence>
<dbReference type="SUPFAM" id="SSF55729">
    <property type="entry name" value="Acyl-CoA N-acyltransferases (Nat)"/>
    <property type="match status" value="1"/>
</dbReference>
<evidence type="ECO:0000259" key="1">
    <source>
        <dbReference type="PROSITE" id="PS51186"/>
    </source>
</evidence>
<dbReference type="Pfam" id="PF00583">
    <property type="entry name" value="Acetyltransf_1"/>
    <property type="match status" value="1"/>
</dbReference>
<keyword evidence="2" id="KW-0808">Transferase</keyword>
<name>A0A3N2E079_9GAMM</name>
<reference evidence="2 3" key="1">
    <citation type="submission" date="2018-11" db="EMBL/GenBank/DDBJ databases">
        <title>Genomic Encyclopedia of Type Strains, Phase IV (KMG-IV): sequencing the most valuable type-strain genomes for metagenomic binning, comparative biology and taxonomic classification.</title>
        <authorList>
            <person name="Goeker M."/>
        </authorList>
    </citation>
    <scope>NUCLEOTIDE SEQUENCE [LARGE SCALE GENOMIC DNA]</scope>
    <source>
        <strain evidence="2 3">DSM 100316</strain>
    </source>
</reference>
<proteinExistence type="predicted"/>
<protein>
    <submittedName>
        <fullName evidence="2">Acetyltransferase (GNAT) family protein</fullName>
    </submittedName>
</protein>
<accession>A0A3N2E079</accession>
<evidence type="ECO:0000313" key="3">
    <source>
        <dbReference type="Proteomes" id="UP000275394"/>
    </source>
</evidence>
<dbReference type="EMBL" id="RKHR01000003">
    <property type="protein sequence ID" value="ROS05494.1"/>
    <property type="molecule type" value="Genomic_DNA"/>
</dbReference>
<gene>
    <name evidence="2" type="ORF">EDC56_1024</name>
</gene>
<dbReference type="OrthoDB" id="275336at2"/>
<dbReference type="InterPro" id="IPR016181">
    <property type="entry name" value="Acyl_CoA_acyltransferase"/>
</dbReference>
<dbReference type="RefSeq" id="WP_123711395.1">
    <property type="nucleotide sequence ID" value="NZ_RKHR01000003.1"/>
</dbReference>
<organism evidence="2 3">
    <name type="scientific">Sinobacterium caligoides</name>
    <dbReference type="NCBI Taxonomy" id="933926"/>
    <lineage>
        <taxon>Bacteria</taxon>
        <taxon>Pseudomonadati</taxon>
        <taxon>Pseudomonadota</taxon>
        <taxon>Gammaproteobacteria</taxon>
        <taxon>Cellvibrionales</taxon>
        <taxon>Spongiibacteraceae</taxon>
        <taxon>Sinobacterium</taxon>
    </lineage>
</organism>
<dbReference type="CDD" id="cd04301">
    <property type="entry name" value="NAT_SF"/>
    <property type="match status" value="1"/>
</dbReference>
<feature type="domain" description="N-acetyltransferase" evidence="1">
    <location>
        <begin position="28"/>
        <end position="165"/>
    </location>
</feature>
<dbReference type="PROSITE" id="PS51186">
    <property type="entry name" value="GNAT"/>
    <property type="match status" value="1"/>
</dbReference>
<dbReference type="Gene3D" id="3.40.630.30">
    <property type="match status" value="1"/>
</dbReference>
<dbReference type="AlphaFoldDB" id="A0A3N2E079"/>
<dbReference type="Proteomes" id="UP000275394">
    <property type="component" value="Unassembled WGS sequence"/>
</dbReference>
<dbReference type="InterPro" id="IPR000182">
    <property type="entry name" value="GNAT_dom"/>
</dbReference>
<comment type="caution">
    <text evidence="2">The sequence shown here is derived from an EMBL/GenBank/DDBJ whole genome shotgun (WGS) entry which is preliminary data.</text>
</comment>
<dbReference type="GO" id="GO:0016747">
    <property type="term" value="F:acyltransferase activity, transferring groups other than amino-acyl groups"/>
    <property type="evidence" value="ECO:0007669"/>
    <property type="project" value="InterPro"/>
</dbReference>